<feature type="transmembrane region" description="Helical" evidence="3">
    <location>
        <begin position="137"/>
        <end position="162"/>
    </location>
</feature>
<dbReference type="EMBL" id="VKAC01000002">
    <property type="protein sequence ID" value="TXR57686.1"/>
    <property type="molecule type" value="Genomic_DNA"/>
</dbReference>
<dbReference type="Proteomes" id="UP000321234">
    <property type="component" value="Unassembled WGS sequence"/>
</dbReference>
<reference evidence="4 5" key="1">
    <citation type="submission" date="2019-07" db="EMBL/GenBank/DDBJ databases">
        <title>Quadrisphaera sp. strain DD2A genome sequencing and assembly.</title>
        <authorList>
            <person name="Kim I."/>
        </authorList>
    </citation>
    <scope>NUCLEOTIDE SEQUENCE [LARGE SCALE GENOMIC DNA]</scope>
    <source>
        <strain evidence="4 5">DD2A</strain>
    </source>
</reference>
<evidence type="ECO:0000256" key="2">
    <source>
        <dbReference type="PIRNR" id="PIRNR016661"/>
    </source>
</evidence>
<dbReference type="AlphaFoldDB" id="A0A5C8ZL34"/>
<comment type="subcellular location">
    <subcellularLocation>
        <location evidence="2">Cell membrane</location>
        <topology evidence="2">Multi-pass membrane protein</topology>
    </subcellularLocation>
</comment>
<evidence type="ECO:0000313" key="5">
    <source>
        <dbReference type="Proteomes" id="UP000321234"/>
    </source>
</evidence>
<dbReference type="OrthoDB" id="1496139at2"/>
<keyword evidence="5" id="KW-1185">Reference proteome</keyword>
<dbReference type="GO" id="GO:0015225">
    <property type="term" value="F:biotin transmembrane transporter activity"/>
    <property type="evidence" value="ECO:0007669"/>
    <property type="project" value="UniProtKB-UniRule"/>
</dbReference>
<dbReference type="Gene3D" id="1.10.1760.20">
    <property type="match status" value="1"/>
</dbReference>
<comment type="caution">
    <text evidence="4">The sequence shown here is derived from an EMBL/GenBank/DDBJ whole genome shotgun (WGS) entry which is preliminary data.</text>
</comment>
<dbReference type="Pfam" id="PF02632">
    <property type="entry name" value="BioY"/>
    <property type="match status" value="1"/>
</dbReference>
<dbReference type="PANTHER" id="PTHR34295:SF1">
    <property type="entry name" value="BIOTIN TRANSPORTER BIOY"/>
    <property type="match status" value="1"/>
</dbReference>
<comment type="similarity">
    <text evidence="1 2">Belongs to the BioY family.</text>
</comment>
<dbReference type="PIRSF" id="PIRSF016661">
    <property type="entry name" value="BioY"/>
    <property type="match status" value="1"/>
</dbReference>
<sequence length="169" mass="16970">MTGGALFTALLAQVVVPLPGTPVPITGQTLALVLVAASLGPVRGLSSMGLYAVLGAVGLPFYSEASGGWHVVAGATGGYIVGFLPAAFLIGLAARHGADRRWWRAVPLFAAGQLVVFAVGVPWLALATGMSAGQAVAAGFTPFLLGGLVKAVIAGVALPGAWKLSRRAR</sequence>
<dbReference type="InterPro" id="IPR003784">
    <property type="entry name" value="BioY"/>
</dbReference>
<feature type="transmembrane region" description="Helical" evidence="3">
    <location>
        <begin position="105"/>
        <end position="125"/>
    </location>
</feature>
<proteinExistence type="inferred from homology"/>
<keyword evidence="2" id="KW-1003">Cell membrane</keyword>
<protein>
    <recommendedName>
        <fullName evidence="2">Biotin transporter</fullName>
    </recommendedName>
</protein>
<dbReference type="GO" id="GO:0005886">
    <property type="term" value="C:plasma membrane"/>
    <property type="evidence" value="ECO:0007669"/>
    <property type="project" value="UniProtKB-SubCell"/>
</dbReference>
<organism evidence="4 5">
    <name type="scientific">Quadrisphaera setariae</name>
    <dbReference type="NCBI Taxonomy" id="2593304"/>
    <lineage>
        <taxon>Bacteria</taxon>
        <taxon>Bacillati</taxon>
        <taxon>Actinomycetota</taxon>
        <taxon>Actinomycetes</taxon>
        <taxon>Kineosporiales</taxon>
        <taxon>Kineosporiaceae</taxon>
        <taxon>Quadrisphaera</taxon>
    </lineage>
</organism>
<evidence type="ECO:0000256" key="1">
    <source>
        <dbReference type="ARBA" id="ARBA00010692"/>
    </source>
</evidence>
<feature type="transmembrane region" description="Helical" evidence="3">
    <location>
        <begin position="69"/>
        <end position="93"/>
    </location>
</feature>
<evidence type="ECO:0000313" key="4">
    <source>
        <dbReference type="EMBL" id="TXR57686.1"/>
    </source>
</evidence>
<evidence type="ECO:0000256" key="3">
    <source>
        <dbReference type="SAM" id="Phobius"/>
    </source>
</evidence>
<gene>
    <name evidence="4" type="ORF">FMM08_04720</name>
</gene>
<keyword evidence="2 3" id="KW-0472">Membrane</keyword>
<name>A0A5C8ZL34_9ACTN</name>
<keyword evidence="3" id="KW-0812">Transmembrane</keyword>
<accession>A0A5C8ZL34</accession>
<keyword evidence="2" id="KW-0813">Transport</keyword>
<keyword evidence="3" id="KW-1133">Transmembrane helix</keyword>
<dbReference type="PANTHER" id="PTHR34295">
    <property type="entry name" value="BIOTIN TRANSPORTER BIOY"/>
    <property type="match status" value="1"/>
</dbReference>